<dbReference type="InterPro" id="IPR005034">
    <property type="entry name" value="Dicer_dimerisation"/>
</dbReference>
<dbReference type="Pfam" id="PF00636">
    <property type="entry name" value="Ribonuclease_3"/>
    <property type="match status" value="2"/>
</dbReference>
<dbReference type="InterPro" id="IPR000999">
    <property type="entry name" value="RNase_III_dom"/>
</dbReference>
<keyword evidence="9" id="KW-1185">Reference proteome</keyword>
<dbReference type="Gene3D" id="3.30.160.380">
    <property type="entry name" value="Dicer dimerisation domain"/>
    <property type="match status" value="1"/>
</dbReference>
<dbReference type="Gene3D" id="3.40.50.300">
    <property type="entry name" value="P-loop containing nucleotide triphosphate hydrolases"/>
    <property type="match status" value="1"/>
</dbReference>
<dbReference type="InterPro" id="IPR036389">
    <property type="entry name" value="RNase_III_sf"/>
</dbReference>
<dbReference type="InterPro" id="IPR038248">
    <property type="entry name" value="Dicer_dimer_sf"/>
</dbReference>
<dbReference type="Pfam" id="PF03368">
    <property type="entry name" value="Dicer_dimer"/>
    <property type="match status" value="1"/>
</dbReference>
<dbReference type="PANTHER" id="PTHR14950">
    <property type="entry name" value="DICER-RELATED"/>
    <property type="match status" value="1"/>
</dbReference>
<sequence>MTQFHCLVYPDTRLVEYENLHITHPLVEIMTRFYGSLSESDRPRVMGFIISRRRNWLEFRSSNLIYLESLMQSSVFGISQKRRDELALQSERPAEIVVLHEPSPGVDSVGKDLHEHLKALYPNDGTLSSFFELSRQVYCQLGTCGSDLAWRYFLPRMQMATESTEGTPQSLSKISSTIQSWQLTMPNLQTNSKYSGISPKLRRLVDALKSCEIYADDFRGIIFVELRIVAHVLADLLRSLSSWLCFVRPVVLVKGRHPEAAKDHQEVCRKFALGEFNLIVATKSFEDLDFPKSNVVIYFDLFDSHLSHAFARRHTQGGRSHLVFMAEEGNFVHRRILARLLEDGNGLDQWKDTVARTHEGLVPPCPLQECNGPYDSDSDEDQTESDFIQDPTTGGRIHYHEATTVLYKFAGQYGCRRSTLFSFERSIFNDDLSFKCTVHLDRVPIEDISGGCAPTMPWARRQACYLTCRRLLEMGLLDCRLFPAARQSFPPTSPLESSNDVSTRAYMRKIPEFWHSAPHGAGCDTLFPVVLLPSNSHYAPILFLTTRPLPALQPIALCVGQTLVNVSILRAAPLRLSNTQIHDLYLYTSRVVSCLLNKPVVCPEERTTFLLGPLKKWTLHDSEDISDVSGFISWEALLPAARSAFTEIPTTSKTLNSELNDAIIQDRAIEFTRRYEVKAVRYDLSIMSRPPAGSRESKYNSFLEQCQAVIKDFNGLKDMKQPLIQVKKLPVLDSCVDKMAPRVEENPSIFLLPELCRKFTIPGSIWRTAMLLPSITRRLDDFLLTKELNSLFNYSIDERLLNIALSTPSSRLPDNYERLEFIGDGFLKYMSSVYVFVDYPDAKENILSNARSELVKNKTLFENAVKLGIPSFIQASPLAVKSWRPWNFELHPPSKRNEEEAGGIETYELDTPPPAKPKKSDKEDGIVTAAEGNHKRSAASKKKKKRKSTADFVVSQRMQSLGEKTIADVVEAIIGAAYLSGGSDLALSATKRLTNLYPLVETWSDFERKSPFSSPVAAPTPLETIDELEKILGFKLPHPHLILHALTCVAGNEVKVEFQRLEFLGDAILDFVTIQYIYDRYDTAGPGDLSKLKSAIVCNSALAALCVSSGLHKFVSYEQSGISDRIHGYIDALKVMQDKEYQLAERVQRPPGQYWLDIEPPKILSDIVEALVGAIYIGDGLMPTNVQAFFDNVLRPFIEKHIRLETLQEHPSSRLLELCRHLGCECVAIENRHEC</sequence>
<dbReference type="GO" id="GO:0004386">
    <property type="term" value="F:helicase activity"/>
    <property type="evidence" value="ECO:0007669"/>
    <property type="project" value="UniProtKB-KW"/>
</dbReference>
<keyword evidence="3" id="KW-0378">Hydrolase</keyword>
<dbReference type="AlphaFoldDB" id="A0A0D7A8E0"/>
<evidence type="ECO:0000256" key="6">
    <source>
        <dbReference type="SAM" id="MobiDB-lite"/>
    </source>
</evidence>
<dbReference type="PROSITE" id="PS00517">
    <property type="entry name" value="RNASE_3_1"/>
    <property type="match status" value="1"/>
</dbReference>
<dbReference type="GO" id="GO:0004525">
    <property type="term" value="F:ribonuclease III activity"/>
    <property type="evidence" value="ECO:0007669"/>
    <property type="project" value="InterPro"/>
</dbReference>
<dbReference type="InterPro" id="IPR027417">
    <property type="entry name" value="P-loop_NTPase"/>
</dbReference>
<evidence type="ECO:0000313" key="8">
    <source>
        <dbReference type="EMBL" id="KIY46644.1"/>
    </source>
</evidence>
<dbReference type="Gene3D" id="1.10.1520.10">
    <property type="entry name" value="Ribonuclease III domain"/>
    <property type="match status" value="2"/>
</dbReference>
<evidence type="ECO:0000256" key="2">
    <source>
        <dbReference type="ARBA" id="ARBA00022741"/>
    </source>
</evidence>
<dbReference type="Gene3D" id="2.170.260.10">
    <property type="entry name" value="paz domain"/>
    <property type="match status" value="1"/>
</dbReference>
<dbReference type="OrthoDB" id="416741at2759"/>
<gene>
    <name evidence="8" type="ORF">FISHEDRAFT_47032</name>
</gene>
<dbReference type="GO" id="GO:0005524">
    <property type="term" value="F:ATP binding"/>
    <property type="evidence" value="ECO:0007669"/>
    <property type="project" value="UniProtKB-KW"/>
</dbReference>
<keyword evidence="2" id="KW-0547">Nucleotide-binding</keyword>
<dbReference type="EMBL" id="KN882026">
    <property type="protein sequence ID" value="KIY46644.1"/>
    <property type="molecule type" value="Genomic_DNA"/>
</dbReference>
<reference evidence="8 9" key="1">
    <citation type="journal article" date="2015" name="Fungal Genet. Biol.">
        <title>Evolution of novel wood decay mechanisms in Agaricales revealed by the genome sequences of Fistulina hepatica and Cylindrobasidium torrendii.</title>
        <authorList>
            <person name="Floudas D."/>
            <person name="Held B.W."/>
            <person name="Riley R."/>
            <person name="Nagy L.G."/>
            <person name="Koehler G."/>
            <person name="Ransdell A.S."/>
            <person name="Younus H."/>
            <person name="Chow J."/>
            <person name="Chiniquy J."/>
            <person name="Lipzen A."/>
            <person name="Tritt A."/>
            <person name="Sun H."/>
            <person name="Haridas S."/>
            <person name="LaButti K."/>
            <person name="Ohm R.A."/>
            <person name="Kues U."/>
            <person name="Blanchette R.A."/>
            <person name="Grigoriev I.V."/>
            <person name="Minto R.E."/>
            <person name="Hibbett D.S."/>
        </authorList>
    </citation>
    <scope>NUCLEOTIDE SEQUENCE [LARGE SCALE GENOMIC DNA]</scope>
    <source>
        <strain evidence="8 9">ATCC 64428</strain>
    </source>
</reference>
<dbReference type="PANTHER" id="PTHR14950:SF37">
    <property type="entry name" value="ENDORIBONUCLEASE DICER"/>
    <property type="match status" value="1"/>
</dbReference>
<evidence type="ECO:0000256" key="4">
    <source>
        <dbReference type="ARBA" id="ARBA00022806"/>
    </source>
</evidence>
<organism evidence="8 9">
    <name type="scientific">Fistulina hepatica ATCC 64428</name>
    <dbReference type="NCBI Taxonomy" id="1128425"/>
    <lineage>
        <taxon>Eukaryota</taxon>
        <taxon>Fungi</taxon>
        <taxon>Dikarya</taxon>
        <taxon>Basidiomycota</taxon>
        <taxon>Agaricomycotina</taxon>
        <taxon>Agaricomycetes</taxon>
        <taxon>Agaricomycetidae</taxon>
        <taxon>Agaricales</taxon>
        <taxon>Fistulinaceae</taxon>
        <taxon>Fistulina</taxon>
    </lineage>
</organism>
<name>A0A0D7A8E0_9AGAR</name>
<keyword evidence="5" id="KW-0067">ATP-binding</keyword>
<dbReference type="CDD" id="cd00593">
    <property type="entry name" value="RIBOc"/>
    <property type="match status" value="2"/>
</dbReference>
<evidence type="ECO:0000256" key="3">
    <source>
        <dbReference type="ARBA" id="ARBA00022801"/>
    </source>
</evidence>
<keyword evidence="4" id="KW-0347">Helicase</keyword>
<feature type="domain" description="RNase III" evidence="7">
    <location>
        <begin position="784"/>
        <end position="982"/>
    </location>
</feature>
<proteinExistence type="predicted"/>
<dbReference type="GO" id="GO:0006396">
    <property type="term" value="P:RNA processing"/>
    <property type="evidence" value="ECO:0007669"/>
    <property type="project" value="InterPro"/>
</dbReference>
<dbReference type="SUPFAM" id="SSF52540">
    <property type="entry name" value="P-loop containing nucleoside triphosphate hydrolases"/>
    <property type="match status" value="1"/>
</dbReference>
<evidence type="ECO:0000256" key="5">
    <source>
        <dbReference type="ARBA" id="ARBA00022840"/>
    </source>
</evidence>
<dbReference type="SMART" id="SM00535">
    <property type="entry name" value="RIBOc"/>
    <property type="match status" value="2"/>
</dbReference>
<feature type="region of interest" description="Disordered" evidence="6">
    <location>
        <begin position="892"/>
        <end position="949"/>
    </location>
</feature>
<evidence type="ECO:0000259" key="7">
    <source>
        <dbReference type="PROSITE" id="PS50142"/>
    </source>
</evidence>
<feature type="compositionally biased region" description="Basic residues" evidence="6">
    <location>
        <begin position="935"/>
        <end position="947"/>
    </location>
</feature>
<evidence type="ECO:0000313" key="9">
    <source>
        <dbReference type="Proteomes" id="UP000054144"/>
    </source>
</evidence>
<feature type="domain" description="RNase III" evidence="7">
    <location>
        <begin position="1025"/>
        <end position="1180"/>
    </location>
</feature>
<keyword evidence="1" id="KW-0677">Repeat</keyword>
<evidence type="ECO:0000256" key="1">
    <source>
        <dbReference type="ARBA" id="ARBA00022737"/>
    </source>
</evidence>
<protein>
    <recommendedName>
        <fullName evidence="7">RNase III domain-containing protein</fullName>
    </recommendedName>
</protein>
<accession>A0A0D7A8E0</accession>
<dbReference type="Proteomes" id="UP000054144">
    <property type="component" value="Unassembled WGS sequence"/>
</dbReference>
<dbReference type="PROSITE" id="PS50142">
    <property type="entry name" value="RNASE_3_2"/>
    <property type="match status" value="2"/>
</dbReference>
<dbReference type="SUPFAM" id="SSF69065">
    <property type="entry name" value="RNase III domain-like"/>
    <property type="match status" value="2"/>
</dbReference>